<keyword evidence="5 10" id="KW-0441">Lipid A biosynthesis</keyword>
<evidence type="ECO:0000313" key="12">
    <source>
        <dbReference type="Proteomes" id="UP000267250"/>
    </source>
</evidence>
<keyword evidence="12" id="KW-1185">Reference proteome</keyword>
<dbReference type="GO" id="GO:0009245">
    <property type="term" value="P:lipid A biosynthetic process"/>
    <property type="evidence" value="ECO:0007669"/>
    <property type="project" value="UniProtKB-UniRule"/>
</dbReference>
<name>A0A3S9T063_9FIRM</name>
<evidence type="ECO:0000256" key="7">
    <source>
        <dbReference type="ARBA" id="ARBA00022679"/>
    </source>
</evidence>
<proteinExistence type="inferred from homology"/>
<dbReference type="OrthoDB" id="9801642at2"/>
<dbReference type="InterPro" id="IPR003835">
    <property type="entry name" value="Glyco_trans_19"/>
</dbReference>
<dbReference type="UniPathway" id="UPA00973"/>
<evidence type="ECO:0000256" key="6">
    <source>
        <dbReference type="ARBA" id="ARBA00022676"/>
    </source>
</evidence>
<accession>A0A3S9T063</accession>
<evidence type="ECO:0000256" key="5">
    <source>
        <dbReference type="ARBA" id="ARBA00022556"/>
    </source>
</evidence>
<dbReference type="AlphaFoldDB" id="A0A3S9T063"/>
<dbReference type="GO" id="GO:0005543">
    <property type="term" value="F:phospholipid binding"/>
    <property type="evidence" value="ECO:0007669"/>
    <property type="project" value="TreeGrafter"/>
</dbReference>
<dbReference type="HAMAP" id="MF_00392">
    <property type="entry name" value="LpxB"/>
    <property type="match status" value="1"/>
</dbReference>
<evidence type="ECO:0000256" key="3">
    <source>
        <dbReference type="ARBA" id="ARBA00020902"/>
    </source>
</evidence>
<evidence type="ECO:0000256" key="10">
    <source>
        <dbReference type="HAMAP-Rule" id="MF_00392"/>
    </source>
</evidence>
<evidence type="ECO:0000256" key="9">
    <source>
        <dbReference type="ARBA" id="ARBA00048975"/>
    </source>
</evidence>
<reference evidence="11 12" key="1">
    <citation type="submission" date="2016-07" db="EMBL/GenBank/DDBJ databases">
        <title>Genome and transcriptome analysis of iron-reducing fermentative bacteria Anoxybacter fermentans.</title>
        <authorList>
            <person name="Zeng X."/>
            <person name="Shao Z."/>
        </authorList>
    </citation>
    <scope>NUCLEOTIDE SEQUENCE [LARGE SCALE GENOMIC DNA]</scope>
    <source>
        <strain evidence="11 12">DY22613</strain>
    </source>
</reference>
<dbReference type="Gene3D" id="3.40.50.2000">
    <property type="entry name" value="Glycogen Phosphorylase B"/>
    <property type="match status" value="1"/>
</dbReference>
<evidence type="ECO:0000313" key="11">
    <source>
        <dbReference type="EMBL" id="AZR73948.1"/>
    </source>
</evidence>
<dbReference type="EMBL" id="CP016379">
    <property type="protein sequence ID" value="AZR73948.1"/>
    <property type="molecule type" value="Genomic_DNA"/>
</dbReference>
<comment type="similarity">
    <text evidence="10">Belongs to the LpxB family.</text>
</comment>
<dbReference type="NCBIfam" id="TIGR00215">
    <property type="entry name" value="lpxB"/>
    <property type="match status" value="1"/>
</dbReference>
<keyword evidence="8 10" id="KW-0443">Lipid metabolism</keyword>
<gene>
    <name evidence="10" type="primary">lpxB</name>
    <name evidence="11" type="ORF">BBF96_11430</name>
</gene>
<protein>
    <recommendedName>
        <fullName evidence="3 10">Lipid-A-disaccharide synthase</fullName>
        <ecNumber evidence="2 10">2.4.1.182</ecNumber>
    </recommendedName>
</protein>
<comment type="function">
    <text evidence="1 10">Condensation of UDP-2,3-diacylglucosamine and 2,3-diacylglucosamine-1-phosphate to form lipid A disaccharide, a precursor of lipid A, a phosphorylated glycolipid that anchors the lipopolysaccharide to the outer membrane of the cell.</text>
</comment>
<dbReference type="Proteomes" id="UP000267250">
    <property type="component" value="Chromosome"/>
</dbReference>
<dbReference type="PANTHER" id="PTHR30372">
    <property type="entry name" value="LIPID-A-DISACCHARIDE SYNTHASE"/>
    <property type="match status" value="1"/>
</dbReference>
<dbReference type="Pfam" id="PF02684">
    <property type="entry name" value="LpxB"/>
    <property type="match status" value="1"/>
</dbReference>
<evidence type="ECO:0000256" key="8">
    <source>
        <dbReference type="ARBA" id="ARBA00023098"/>
    </source>
</evidence>
<evidence type="ECO:0000256" key="4">
    <source>
        <dbReference type="ARBA" id="ARBA00022516"/>
    </source>
</evidence>
<comment type="pathway">
    <text evidence="10">Bacterial outer membrane biogenesis; LPS lipid A biosynthesis.</text>
</comment>
<dbReference type="GO" id="GO:0016020">
    <property type="term" value="C:membrane"/>
    <property type="evidence" value="ECO:0007669"/>
    <property type="project" value="GOC"/>
</dbReference>
<dbReference type="GO" id="GO:0008915">
    <property type="term" value="F:lipid-A-disaccharide synthase activity"/>
    <property type="evidence" value="ECO:0007669"/>
    <property type="project" value="UniProtKB-UniRule"/>
</dbReference>
<organism evidence="11 12">
    <name type="scientific">Anoxybacter fermentans</name>
    <dbReference type="NCBI Taxonomy" id="1323375"/>
    <lineage>
        <taxon>Bacteria</taxon>
        <taxon>Bacillati</taxon>
        <taxon>Bacillota</taxon>
        <taxon>Clostridia</taxon>
        <taxon>Halanaerobiales</taxon>
        <taxon>Anoxybacter</taxon>
    </lineage>
</organism>
<sequence length="385" mass="42740">MFKIMVVAGEVSGDMQAARVIRVLKKKRSDLSFIGMGGKEMLKEGVKILFDPTQLSTIGFVEALKHLRKFYQLLDMLSRVIDEEKPDLLFLVDYSGFNMKMAKIGQKKGVPVVNYFSPSAWVWGEWRAYKMAKWGAKIAAVFPMEVDVYKKAGADVTFVGHPLLDFVSPTMSSEEFRNFLGLKETDPIIGLLPGSRKGEILSLLPPMIEAARLIHKRMPQIRFVLPLASPVFKDLVTSIIKDAANELPLYLTIGHAYEVMDNAELILCASGTATLEAACLKVPMIIAYKTSLSTYFLGKLLAKVKFVGLPNIIAGKEIVPEFLQRNVTGENLARAAFEILENRAKKEEIEDELAKVRTALGAKGAVERVADLILRTLEENTAGEK</sequence>
<dbReference type="SUPFAM" id="SSF53756">
    <property type="entry name" value="UDP-Glycosyltransferase/glycogen phosphorylase"/>
    <property type="match status" value="1"/>
</dbReference>
<dbReference type="PANTHER" id="PTHR30372:SF4">
    <property type="entry name" value="LIPID-A-DISACCHARIDE SYNTHASE, MITOCHONDRIAL-RELATED"/>
    <property type="match status" value="1"/>
</dbReference>
<comment type="catalytic activity">
    <reaction evidence="9 10">
        <text>a lipid X + a UDP-2-N,3-O-bis[(3R)-3-hydroxyacyl]-alpha-D-glucosamine = a lipid A disaccharide + UDP + H(+)</text>
        <dbReference type="Rhea" id="RHEA:67828"/>
        <dbReference type="ChEBI" id="CHEBI:15378"/>
        <dbReference type="ChEBI" id="CHEBI:58223"/>
        <dbReference type="ChEBI" id="CHEBI:137748"/>
        <dbReference type="ChEBI" id="CHEBI:176338"/>
        <dbReference type="ChEBI" id="CHEBI:176343"/>
        <dbReference type="EC" id="2.4.1.182"/>
    </reaction>
</comment>
<keyword evidence="7 10" id="KW-0808">Transferase</keyword>
<dbReference type="KEGG" id="aft:BBF96_11430"/>
<keyword evidence="6 10" id="KW-0328">Glycosyltransferase</keyword>
<dbReference type="RefSeq" id="WP_127017298.1">
    <property type="nucleotide sequence ID" value="NZ_CP016379.1"/>
</dbReference>
<evidence type="ECO:0000256" key="2">
    <source>
        <dbReference type="ARBA" id="ARBA00012687"/>
    </source>
</evidence>
<evidence type="ECO:0000256" key="1">
    <source>
        <dbReference type="ARBA" id="ARBA00002056"/>
    </source>
</evidence>
<dbReference type="EC" id="2.4.1.182" evidence="2 10"/>
<keyword evidence="4 10" id="KW-0444">Lipid biosynthesis</keyword>